<proteinExistence type="predicted"/>
<dbReference type="AlphaFoldDB" id="A0A9W6XJ32"/>
<dbReference type="EMBL" id="BSXW01001847">
    <property type="protein sequence ID" value="GMF39487.1"/>
    <property type="molecule type" value="Genomic_DNA"/>
</dbReference>
<protein>
    <submittedName>
        <fullName evidence="1">Unnamed protein product</fullName>
    </submittedName>
</protein>
<name>A0A9W6XJ32_9STRA</name>
<dbReference type="SUPFAM" id="SSF56219">
    <property type="entry name" value="DNase I-like"/>
    <property type="match status" value="1"/>
</dbReference>
<organism evidence="1 2">
    <name type="scientific">Phytophthora lilii</name>
    <dbReference type="NCBI Taxonomy" id="2077276"/>
    <lineage>
        <taxon>Eukaryota</taxon>
        <taxon>Sar</taxon>
        <taxon>Stramenopiles</taxon>
        <taxon>Oomycota</taxon>
        <taxon>Peronosporomycetes</taxon>
        <taxon>Peronosporales</taxon>
        <taxon>Peronosporaceae</taxon>
        <taxon>Phytophthora</taxon>
    </lineage>
</organism>
<dbReference type="OrthoDB" id="127466at2759"/>
<dbReference type="Proteomes" id="UP001165083">
    <property type="component" value="Unassembled WGS sequence"/>
</dbReference>
<accession>A0A9W6XJ32</accession>
<evidence type="ECO:0000313" key="2">
    <source>
        <dbReference type="Proteomes" id="UP001165083"/>
    </source>
</evidence>
<gene>
    <name evidence="1" type="ORF">Plil01_001633000</name>
</gene>
<dbReference type="InterPro" id="IPR036691">
    <property type="entry name" value="Endo/exonu/phosph_ase_sf"/>
</dbReference>
<keyword evidence="2" id="KW-1185">Reference proteome</keyword>
<comment type="caution">
    <text evidence="1">The sequence shown here is derived from an EMBL/GenBank/DDBJ whole genome shotgun (WGS) entry which is preliminary data.</text>
</comment>
<dbReference type="Gene3D" id="3.60.10.10">
    <property type="entry name" value="Endonuclease/exonuclease/phosphatase"/>
    <property type="match status" value="1"/>
</dbReference>
<reference evidence="1" key="1">
    <citation type="submission" date="2023-04" db="EMBL/GenBank/DDBJ databases">
        <title>Phytophthora lilii NBRC 32176.</title>
        <authorList>
            <person name="Ichikawa N."/>
            <person name="Sato H."/>
            <person name="Tonouchi N."/>
        </authorList>
    </citation>
    <scope>NUCLEOTIDE SEQUENCE</scope>
    <source>
        <strain evidence="1">NBRC 32176</strain>
    </source>
</reference>
<evidence type="ECO:0000313" key="1">
    <source>
        <dbReference type="EMBL" id="GMF39487.1"/>
    </source>
</evidence>
<sequence length="256" mass="29587">MYERLLSTHQLVALQETKFSEEDSLQTNQHYIHVADSGARSFWSNTTSPVFNGKRGVVLVLSSASPFRDVVDRTEHVYKTQLRNRYLLLEAKLGDRQIFLHVVYAPVEPARRGEFFRSLPTRFDFGAAEDFEDGCGPMHLAVGDFNTTMDNFLDQTSPSLPQPGTGREELCDWLDALGLIDAWRYVNPETRELTSPLRVHRIDYCFLTVDLLQNHLAKVNHVKDRKWHKEDHVPVEFKLQATFLPKMKRAPWRCPT</sequence>